<dbReference type="Proteomes" id="UP000228380">
    <property type="component" value="Unplaced"/>
</dbReference>
<name>A0A8B8ZIJ1_PHODC</name>
<evidence type="ECO:0000259" key="2">
    <source>
        <dbReference type="PROSITE" id="PS50878"/>
    </source>
</evidence>
<feature type="chain" id="PRO_5034983475" evidence="1">
    <location>
        <begin position="23"/>
        <end position="387"/>
    </location>
</feature>
<evidence type="ECO:0000313" key="4">
    <source>
        <dbReference type="RefSeq" id="XP_038973112.1"/>
    </source>
</evidence>
<feature type="domain" description="Reverse transcriptase" evidence="2">
    <location>
        <begin position="1"/>
        <end position="125"/>
    </location>
</feature>
<proteinExistence type="predicted"/>
<gene>
    <name evidence="4" type="primary">LOC120105093</name>
</gene>
<dbReference type="PANTHER" id="PTHR33116">
    <property type="entry name" value="REVERSE TRANSCRIPTASE ZINC-BINDING DOMAIN-CONTAINING PROTEIN-RELATED-RELATED"/>
    <property type="match status" value="1"/>
</dbReference>
<organism evidence="3 4">
    <name type="scientific">Phoenix dactylifera</name>
    <name type="common">Date palm</name>
    <dbReference type="NCBI Taxonomy" id="42345"/>
    <lineage>
        <taxon>Eukaryota</taxon>
        <taxon>Viridiplantae</taxon>
        <taxon>Streptophyta</taxon>
        <taxon>Embryophyta</taxon>
        <taxon>Tracheophyta</taxon>
        <taxon>Spermatophyta</taxon>
        <taxon>Magnoliopsida</taxon>
        <taxon>Liliopsida</taxon>
        <taxon>Arecaceae</taxon>
        <taxon>Coryphoideae</taxon>
        <taxon>Phoeniceae</taxon>
        <taxon>Phoenix</taxon>
    </lineage>
</organism>
<dbReference type="Pfam" id="PF00078">
    <property type="entry name" value="RVT_1"/>
    <property type="match status" value="1"/>
</dbReference>
<dbReference type="PANTHER" id="PTHR33116:SF70">
    <property type="entry name" value="NON-LTR RETROELEMENT REVERSE TRANSCRIPTASE-LIKE PROTEIN"/>
    <property type="match status" value="1"/>
</dbReference>
<dbReference type="AlphaFoldDB" id="A0A8B8ZIJ1"/>
<dbReference type="RefSeq" id="XP_038973112.1">
    <property type="nucleotide sequence ID" value="XM_039117184.1"/>
</dbReference>
<evidence type="ECO:0000256" key="1">
    <source>
        <dbReference type="SAM" id="SignalP"/>
    </source>
</evidence>
<feature type="signal peptide" evidence="1">
    <location>
        <begin position="1"/>
        <end position="22"/>
    </location>
</feature>
<sequence>MGLRQGCPLFLYLFIICSDVLSRSLRAACTVRELEAYVPALGAQPISHLLFADDCLLLTRARIADAQAIRQVLATYCHPSGQRVNAQKSTISFSPSTPPGIRRGVRRILEMPEQDGTWTYLGVSITGRRLRVSECTGMVQRVQSRLEGWRAVSLSMMGRVTLIRSVLGSMPIYLMANKVVPRSVLLKIERLLRGFLWGSLGGGRGVHLVAWESVCLPLREGGLGVLSLLEKRELLLTRHASRFILEPQGFWSRIMIARYGRAGLKGWARGGWSCSFLWREIARYVPMVSDHTRWLIGDGRSIDVTGDPWVDVLPLRLWPTTVSVDAKEGLHVCDLMSPEEADWDEIRLARFFGEHLAERVRSLSLPRSGGPDVQVWSSSTSPRVRMC</sequence>
<accession>A0A8B8ZIJ1</accession>
<keyword evidence="3" id="KW-1185">Reference proteome</keyword>
<protein>
    <submittedName>
        <fullName evidence="4">Uncharacterized protein LOC120105093</fullName>
    </submittedName>
</protein>
<keyword evidence="1" id="KW-0732">Signal</keyword>
<dbReference type="InterPro" id="IPR000477">
    <property type="entry name" value="RT_dom"/>
</dbReference>
<dbReference type="KEGG" id="pda:120105093"/>
<dbReference type="PROSITE" id="PS50878">
    <property type="entry name" value="RT_POL"/>
    <property type="match status" value="1"/>
</dbReference>
<dbReference type="GeneID" id="120105093"/>
<evidence type="ECO:0000313" key="3">
    <source>
        <dbReference type="Proteomes" id="UP000228380"/>
    </source>
</evidence>
<reference evidence="4" key="1">
    <citation type="submission" date="2025-08" db="UniProtKB">
        <authorList>
            <consortium name="RefSeq"/>
        </authorList>
    </citation>
    <scope>IDENTIFICATION</scope>
    <source>
        <tissue evidence="4">Young leaves</tissue>
    </source>
</reference>
<dbReference type="OrthoDB" id="1932527at2759"/>